<dbReference type="AlphaFoldDB" id="A0A5C7WHM2"/>
<organism evidence="8 9">
    <name type="scientific">Methylophilus methylotrophus</name>
    <name type="common">Bacterium W3A1</name>
    <dbReference type="NCBI Taxonomy" id="17"/>
    <lineage>
        <taxon>Bacteria</taxon>
        <taxon>Pseudomonadati</taxon>
        <taxon>Pseudomonadota</taxon>
        <taxon>Betaproteobacteria</taxon>
        <taxon>Nitrosomonadales</taxon>
        <taxon>Methylophilaceae</taxon>
        <taxon>Methylophilus</taxon>
    </lineage>
</organism>
<keyword evidence="5 6" id="KW-0472">Membrane</keyword>
<evidence type="ECO:0000256" key="6">
    <source>
        <dbReference type="SAM" id="Phobius"/>
    </source>
</evidence>
<comment type="subcellular location">
    <subcellularLocation>
        <location evidence="1">Membrane</location>
        <topology evidence="1">Multi-pass membrane protein</topology>
    </subcellularLocation>
</comment>
<evidence type="ECO:0000256" key="5">
    <source>
        <dbReference type="ARBA" id="ARBA00023136"/>
    </source>
</evidence>
<keyword evidence="2" id="KW-0813">Transport</keyword>
<keyword evidence="3 6" id="KW-0812">Transmembrane</keyword>
<feature type="domain" description="Major facilitator superfamily (MFS) profile" evidence="7">
    <location>
        <begin position="25"/>
        <end position="472"/>
    </location>
</feature>
<evidence type="ECO:0000259" key="7">
    <source>
        <dbReference type="PROSITE" id="PS50850"/>
    </source>
</evidence>
<dbReference type="Gene3D" id="1.20.1720.10">
    <property type="entry name" value="Multidrug resistance protein D"/>
    <property type="match status" value="1"/>
</dbReference>
<feature type="transmembrane region" description="Helical" evidence="6">
    <location>
        <begin position="344"/>
        <end position="365"/>
    </location>
</feature>
<gene>
    <name evidence="8" type="ORF">E6Q51_04605</name>
</gene>
<name>A0A5C7WHM2_METME</name>
<dbReference type="GO" id="GO:0016020">
    <property type="term" value="C:membrane"/>
    <property type="evidence" value="ECO:0007669"/>
    <property type="project" value="UniProtKB-SubCell"/>
</dbReference>
<dbReference type="PROSITE" id="PS50850">
    <property type="entry name" value="MFS"/>
    <property type="match status" value="1"/>
</dbReference>
<evidence type="ECO:0000313" key="9">
    <source>
        <dbReference type="Proteomes" id="UP000321374"/>
    </source>
</evidence>
<evidence type="ECO:0000313" key="8">
    <source>
        <dbReference type="EMBL" id="TXI36856.1"/>
    </source>
</evidence>
<feature type="transmembrane region" description="Helical" evidence="6">
    <location>
        <begin position="314"/>
        <end position="332"/>
    </location>
</feature>
<proteinExistence type="predicted"/>
<evidence type="ECO:0000256" key="4">
    <source>
        <dbReference type="ARBA" id="ARBA00022989"/>
    </source>
</evidence>
<sequence length="472" mass="51192">MLLQTQALTFEVLNQRYGERYKWMVLLIVGLGTIAGVLCTSSFNVAVPALTHAFHLGQDHVQWAMTAFLAAMTIGMLPAAWWLERFGLRRVFMAALWLLIAASVAGFYAQTFVQVVIARLLQGVAAGVLQPLGLMALMRLFPPHIQGRASGILIVGIAFTPAIAPSISGWLLDQFGWHAIFLLGVPFALLALVSAQVWLPAPRPKQVPLFDWPGLGWLSAATIGLIEFVSSLHHSGVVAIWTWGYGLLTVVSLICYIRHAHRLPHAIIQLHLFSKPTFSRGTFVAFAYGFGLFASTYLIPVFLQNAMAFSATDAGLLLLPSGIALVLTIPLAGRMADKFSPRRITLAGLAIFGASFLVFVVVATRVQYWEIVAATVVGRIGLGLILPALNLATLHEMEPQHLGQSSVVVSYARQLGGVVGVTLMAVFMEWREQVWGAVAPGVFQAYAQGFLLLSVVFVLAILVAIGMKDAKR</sequence>
<evidence type="ECO:0000256" key="2">
    <source>
        <dbReference type="ARBA" id="ARBA00022448"/>
    </source>
</evidence>
<dbReference type="EMBL" id="SSGG01000075">
    <property type="protein sequence ID" value="TXI36856.1"/>
    <property type="molecule type" value="Genomic_DNA"/>
</dbReference>
<feature type="transmembrane region" description="Helical" evidence="6">
    <location>
        <begin position="447"/>
        <end position="467"/>
    </location>
</feature>
<dbReference type="InterPro" id="IPR036259">
    <property type="entry name" value="MFS_trans_sf"/>
</dbReference>
<dbReference type="SUPFAM" id="SSF103473">
    <property type="entry name" value="MFS general substrate transporter"/>
    <property type="match status" value="1"/>
</dbReference>
<feature type="transmembrane region" description="Helical" evidence="6">
    <location>
        <begin position="90"/>
        <end position="110"/>
    </location>
</feature>
<accession>A0A5C7WHM2</accession>
<reference evidence="8 9" key="1">
    <citation type="submission" date="2018-09" db="EMBL/GenBank/DDBJ databases">
        <title>Metagenome Assembled Genomes from an Advanced Water Purification Facility.</title>
        <authorList>
            <person name="Stamps B.W."/>
            <person name="Spear J.R."/>
        </authorList>
    </citation>
    <scope>NUCLEOTIDE SEQUENCE [LARGE SCALE GENOMIC DNA]</scope>
    <source>
        <strain evidence="8">Bin_42_2</strain>
    </source>
</reference>
<dbReference type="STRING" id="1122236.GCA_000378225_00943"/>
<feature type="transmembrane region" description="Helical" evidence="6">
    <location>
        <begin position="63"/>
        <end position="83"/>
    </location>
</feature>
<evidence type="ECO:0000256" key="3">
    <source>
        <dbReference type="ARBA" id="ARBA00022692"/>
    </source>
</evidence>
<feature type="transmembrane region" description="Helical" evidence="6">
    <location>
        <begin position="406"/>
        <end position="427"/>
    </location>
</feature>
<feature type="transmembrane region" description="Helical" evidence="6">
    <location>
        <begin position="238"/>
        <end position="257"/>
    </location>
</feature>
<feature type="transmembrane region" description="Helical" evidence="6">
    <location>
        <begin position="177"/>
        <end position="200"/>
    </location>
</feature>
<feature type="transmembrane region" description="Helical" evidence="6">
    <location>
        <begin position="371"/>
        <end position="394"/>
    </location>
</feature>
<dbReference type="GO" id="GO:0022857">
    <property type="term" value="F:transmembrane transporter activity"/>
    <property type="evidence" value="ECO:0007669"/>
    <property type="project" value="InterPro"/>
</dbReference>
<protein>
    <submittedName>
        <fullName evidence="8">MFS transporter</fullName>
    </submittedName>
</protein>
<dbReference type="PANTHER" id="PTHR42718:SF9">
    <property type="entry name" value="MAJOR FACILITATOR SUPERFAMILY MULTIDRUG TRANSPORTER MFSC"/>
    <property type="match status" value="1"/>
</dbReference>
<keyword evidence="4 6" id="KW-1133">Transmembrane helix</keyword>
<feature type="transmembrane region" description="Helical" evidence="6">
    <location>
        <begin position="149"/>
        <end position="171"/>
    </location>
</feature>
<dbReference type="Proteomes" id="UP000321374">
    <property type="component" value="Unassembled WGS sequence"/>
</dbReference>
<evidence type="ECO:0000256" key="1">
    <source>
        <dbReference type="ARBA" id="ARBA00004141"/>
    </source>
</evidence>
<dbReference type="PANTHER" id="PTHR42718">
    <property type="entry name" value="MAJOR FACILITATOR SUPERFAMILY MULTIDRUG TRANSPORTER MFSC"/>
    <property type="match status" value="1"/>
</dbReference>
<dbReference type="Gene3D" id="1.20.1250.20">
    <property type="entry name" value="MFS general substrate transporter like domains"/>
    <property type="match status" value="1"/>
</dbReference>
<comment type="caution">
    <text evidence="8">The sequence shown here is derived from an EMBL/GenBank/DDBJ whole genome shotgun (WGS) entry which is preliminary data.</text>
</comment>
<dbReference type="Pfam" id="PF07690">
    <property type="entry name" value="MFS_1"/>
    <property type="match status" value="1"/>
</dbReference>
<feature type="transmembrane region" description="Helical" evidence="6">
    <location>
        <begin position="21"/>
        <end position="43"/>
    </location>
</feature>
<dbReference type="InterPro" id="IPR011701">
    <property type="entry name" value="MFS"/>
</dbReference>
<feature type="transmembrane region" description="Helical" evidence="6">
    <location>
        <begin position="278"/>
        <end position="302"/>
    </location>
</feature>
<dbReference type="InterPro" id="IPR020846">
    <property type="entry name" value="MFS_dom"/>
</dbReference>